<evidence type="ECO:0000313" key="4">
    <source>
        <dbReference type="Proteomes" id="UP001237448"/>
    </source>
</evidence>
<proteinExistence type="predicted"/>
<name>A0ABU0F6R8_9HYPH</name>
<dbReference type="Pfam" id="PF07969">
    <property type="entry name" value="Amidohydro_3"/>
    <property type="match status" value="1"/>
</dbReference>
<evidence type="ECO:0000313" key="3">
    <source>
        <dbReference type="EMBL" id="MDQ0390311.1"/>
    </source>
</evidence>
<comment type="caution">
    <text evidence="3">The sequence shown here is derived from an EMBL/GenBank/DDBJ whole genome shotgun (WGS) entry which is preliminary data.</text>
</comment>
<dbReference type="InterPro" id="IPR033932">
    <property type="entry name" value="YtcJ-like"/>
</dbReference>
<feature type="compositionally biased region" description="Basic and acidic residues" evidence="1">
    <location>
        <begin position="190"/>
        <end position="206"/>
    </location>
</feature>
<dbReference type="InterPro" id="IPR013108">
    <property type="entry name" value="Amidohydro_3"/>
</dbReference>
<protein>
    <submittedName>
        <fullName evidence="3">Amidohydrolase YtcJ</fullName>
    </submittedName>
</protein>
<feature type="region of interest" description="Disordered" evidence="1">
    <location>
        <begin position="187"/>
        <end position="212"/>
    </location>
</feature>
<dbReference type="SUPFAM" id="SSF51556">
    <property type="entry name" value="Metallo-dependent hydrolases"/>
    <property type="match status" value="1"/>
</dbReference>
<organism evidence="3 4">
    <name type="scientific">Labrys monachus</name>
    <dbReference type="NCBI Taxonomy" id="217067"/>
    <lineage>
        <taxon>Bacteria</taxon>
        <taxon>Pseudomonadati</taxon>
        <taxon>Pseudomonadota</taxon>
        <taxon>Alphaproteobacteria</taxon>
        <taxon>Hyphomicrobiales</taxon>
        <taxon>Xanthobacteraceae</taxon>
        <taxon>Labrys</taxon>
    </lineage>
</organism>
<dbReference type="SUPFAM" id="SSF51338">
    <property type="entry name" value="Composite domain of metallo-dependent hydrolases"/>
    <property type="match status" value="1"/>
</dbReference>
<dbReference type="Gene3D" id="3.10.310.70">
    <property type="match status" value="1"/>
</dbReference>
<evidence type="ECO:0000256" key="1">
    <source>
        <dbReference type="SAM" id="MobiDB-lite"/>
    </source>
</evidence>
<dbReference type="PANTHER" id="PTHR22642">
    <property type="entry name" value="IMIDAZOLONEPROPIONASE"/>
    <property type="match status" value="1"/>
</dbReference>
<keyword evidence="4" id="KW-1185">Reference proteome</keyword>
<dbReference type="Gene3D" id="2.30.40.10">
    <property type="entry name" value="Urease, subunit C, domain 1"/>
    <property type="match status" value="1"/>
</dbReference>
<accession>A0ABU0F6R8</accession>
<feature type="region of interest" description="Disordered" evidence="1">
    <location>
        <begin position="1"/>
        <end position="27"/>
    </location>
</feature>
<dbReference type="RefSeq" id="WP_307421473.1">
    <property type="nucleotide sequence ID" value="NZ_JAUSVK010000001.1"/>
</dbReference>
<feature type="domain" description="Amidohydrolase 3" evidence="2">
    <location>
        <begin position="77"/>
        <end position="578"/>
    </location>
</feature>
<dbReference type="EMBL" id="JAUSVK010000001">
    <property type="protein sequence ID" value="MDQ0390311.1"/>
    <property type="molecule type" value="Genomic_DNA"/>
</dbReference>
<dbReference type="Gene3D" id="3.20.20.140">
    <property type="entry name" value="Metal-dependent hydrolases"/>
    <property type="match status" value="1"/>
</dbReference>
<dbReference type="Proteomes" id="UP001237448">
    <property type="component" value="Unassembled WGS sequence"/>
</dbReference>
<sequence>MAAAVDAPSPGFSAETPAKPQPATPADGKADWLFLNGTIHTVNPARPSAEAVAVLGDRIVYVGDADGAQTWRGPATRVVDLHGRMLLPGFIDAHDHLAVAALTKLGVNIRGLVGKDRILDEIRKWIATQPLDAPLRGHGWTVGVSFGDDYPRREWLDELTGDRPMYIFNADAHDLWFNTAAMKAAGLNRHSPDPDPGKQYYKRDPDGTPTGSAVETAAALPVAIALGMMSLEAIRDSQRLTIDRAPAFGMTAYMEAGLLAGPSNGAAEAAWRDLIERDRRGELPLRIVGTVFTRNVEDDPQAIAAELVDWNARLRSPHVQISICKMWVDGTAVAGTALLLEPFANQPDFRGTITLPPSHIRAQIEATQRAGFDMHIHADGDGSVRAVLDALEDVQTRLGPQGRRHAICHLSLTHPDDVQRFRHLGIIANGTPLWATNYDGVYVEQYKRLFGAERVEQRVYPYGDLVRSGATVTFGADLPGVDIDEVPPLFQLEATVTRKRPGFPDDPPMVARQRISVEEAIRAYTINGAYQLRLEDQIGSIEAGKKADLIVLGKNLFEVEPEDIHRTPVLLTLMDGKARYDELPA</sequence>
<dbReference type="InterPro" id="IPR011059">
    <property type="entry name" value="Metal-dep_hydrolase_composite"/>
</dbReference>
<dbReference type="InterPro" id="IPR032466">
    <property type="entry name" value="Metal_Hydrolase"/>
</dbReference>
<gene>
    <name evidence="3" type="ORF">J3R73_000103</name>
</gene>
<dbReference type="CDD" id="cd01300">
    <property type="entry name" value="YtcJ_like"/>
    <property type="match status" value="1"/>
</dbReference>
<dbReference type="PANTHER" id="PTHR22642:SF2">
    <property type="entry name" value="PROTEIN LONG AFTER FAR-RED 3"/>
    <property type="match status" value="1"/>
</dbReference>
<reference evidence="3 4" key="1">
    <citation type="submission" date="2023-07" db="EMBL/GenBank/DDBJ databases">
        <title>Genomic Encyclopedia of Type Strains, Phase IV (KMG-IV): sequencing the most valuable type-strain genomes for metagenomic binning, comparative biology and taxonomic classification.</title>
        <authorList>
            <person name="Goeker M."/>
        </authorList>
    </citation>
    <scope>NUCLEOTIDE SEQUENCE [LARGE SCALE GENOMIC DNA]</scope>
    <source>
        <strain evidence="3 4">DSM 5896</strain>
    </source>
</reference>
<evidence type="ECO:0000259" key="2">
    <source>
        <dbReference type="Pfam" id="PF07969"/>
    </source>
</evidence>